<dbReference type="PANTHER" id="PTHR46825:SF12">
    <property type="entry name" value="PENICILLIN-BINDING PROTEIN 4"/>
    <property type="match status" value="1"/>
</dbReference>
<dbReference type="InterPro" id="IPR012338">
    <property type="entry name" value="Beta-lactam/transpept-like"/>
</dbReference>
<evidence type="ECO:0000259" key="1">
    <source>
        <dbReference type="Pfam" id="PF00144"/>
    </source>
</evidence>
<sequence>MKIAERLAHYKVPGVSVAVIHEGRVEWARGYGQRDAASGAPVTAETLFQAASLSKGVAATVAMQLVAQGKLNLDEDVNGKLRSWQVPENEFTKTGKVTLRRLLSHSAGLTVHGFPGYAEGAAVPSLPQVLDGKAPANTSAVRVTTVPGSRYSYSGGGYEVMQLLLEDVTGRPFAELARTLVLDPLGMKRSAYEQPLGAERARNAAVGYQESGQPIAGRWHTYPEKTAAGLWTTPGEFSRWVLAIQKPGGVFKADTVKLLMTKGAGNYGLGLGLNETAGRASFSHGGANEGYRCHYFAYRDSGDGAVVMTNSDNGSDLAMEILRSIAVEYGWVDYLPVERAVVALEGAVLASYVGDYAFPGGPVVHIRVKDGRLTSGLGEVGVPLLADGPASFFDMDGHVPPTRFRKGADGGMELLADGGVAKRKER</sequence>
<evidence type="ECO:0000313" key="3">
    <source>
        <dbReference type="Proteomes" id="UP000593892"/>
    </source>
</evidence>
<dbReference type="SUPFAM" id="SSF56601">
    <property type="entry name" value="beta-lactamase/transpeptidase-like"/>
    <property type="match status" value="1"/>
</dbReference>
<keyword evidence="2" id="KW-0378">Hydrolase</keyword>
<accession>A0A7S7SPK7</accession>
<feature type="domain" description="Beta-lactamase-related" evidence="1">
    <location>
        <begin position="3"/>
        <end position="316"/>
    </location>
</feature>
<proteinExistence type="predicted"/>
<dbReference type="PANTHER" id="PTHR46825">
    <property type="entry name" value="D-ALANYL-D-ALANINE-CARBOXYPEPTIDASE/ENDOPEPTIDASE AMPH"/>
    <property type="match status" value="1"/>
</dbReference>
<dbReference type="Gene3D" id="3.40.710.10">
    <property type="entry name" value="DD-peptidase/beta-lactamase superfamily"/>
    <property type="match status" value="1"/>
</dbReference>
<gene>
    <name evidence="2" type="ORF">IRI77_15405</name>
</gene>
<name>A0A7S7SPK7_PALFE</name>
<dbReference type="EMBL" id="CP063849">
    <property type="protein sequence ID" value="QOY92018.1"/>
    <property type="molecule type" value="Genomic_DNA"/>
</dbReference>
<dbReference type="InterPro" id="IPR001466">
    <property type="entry name" value="Beta-lactam-related"/>
</dbReference>
<dbReference type="GO" id="GO:0016787">
    <property type="term" value="F:hydrolase activity"/>
    <property type="evidence" value="ECO:0007669"/>
    <property type="project" value="UniProtKB-KW"/>
</dbReference>
<dbReference type="Pfam" id="PF00144">
    <property type="entry name" value="Beta-lactamase"/>
    <property type="match status" value="1"/>
</dbReference>
<dbReference type="KEGG" id="pfer:IRI77_15405"/>
<evidence type="ECO:0000313" key="2">
    <source>
        <dbReference type="EMBL" id="QOY92018.1"/>
    </source>
</evidence>
<protein>
    <submittedName>
        <fullName evidence="2">Serine hydrolase</fullName>
    </submittedName>
</protein>
<reference evidence="2 3" key="1">
    <citation type="submission" date="2020-10" db="EMBL/GenBank/DDBJ databases">
        <title>Complete genome sequence of Paludibaculum fermentans P105T, a facultatively anaerobic acidobacterium capable of dissimilatory Fe(III) reduction.</title>
        <authorList>
            <person name="Dedysh S.N."/>
            <person name="Beletsky A.V."/>
            <person name="Kulichevskaya I.S."/>
            <person name="Mardanov A.V."/>
            <person name="Ravin N.V."/>
        </authorList>
    </citation>
    <scope>NUCLEOTIDE SEQUENCE [LARGE SCALE GENOMIC DNA]</scope>
    <source>
        <strain evidence="2 3">P105</strain>
    </source>
</reference>
<keyword evidence="3" id="KW-1185">Reference proteome</keyword>
<dbReference type="Proteomes" id="UP000593892">
    <property type="component" value="Chromosome"/>
</dbReference>
<organism evidence="2 3">
    <name type="scientific">Paludibaculum fermentans</name>
    <dbReference type="NCBI Taxonomy" id="1473598"/>
    <lineage>
        <taxon>Bacteria</taxon>
        <taxon>Pseudomonadati</taxon>
        <taxon>Acidobacteriota</taxon>
        <taxon>Terriglobia</taxon>
        <taxon>Bryobacterales</taxon>
        <taxon>Bryobacteraceae</taxon>
        <taxon>Paludibaculum</taxon>
    </lineage>
</organism>
<dbReference type="InterPro" id="IPR050491">
    <property type="entry name" value="AmpC-like"/>
</dbReference>
<dbReference type="AlphaFoldDB" id="A0A7S7SPK7"/>